<proteinExistence type="predicted"/>
<dbReference type="GO" id="GO:0008137">
    <property type="term" value="F:NADH dehydrogenase (ubiquinone) activity"/>
    <property type="evidence" value="ECO:0007669"/>
    <property type="project" value="InterPro"/>
</dbReference>
<evidence type="ECO:0000256" key="3">
    <source>
        <dbReference type="ARBA" id="ARBA00022989"/>
    </source>
</evidence>
<keyword evidence="4 6" id="KW-0472">Membrane</keyword>
<dbReference type="GO" id="GO:0042773">
    <property type="term" value="P:ATP synthesis coupled electron transport"/>
    <property type="evidence" value="ECO:0007669"/>
    <property type="project" value="InterPro"/>
</dbReference>
<evidence type="ECO:0000256" key="1">
    <source>
        <dbReference type="ARBA" id="ARBA00004127"/>
    </source>
</evidence>
<feature type="transmembrane region" description="Helical" evidence="6">
    <location>
        <begin position="337"/>
        <end position="356"/>
    </location>
</feature>
<dbReference type="InterPro" id="IPR003945">
    <property type="entry name" value="NU5C-like"/>
</dbReference>
<keyword evidence="2 5" id="KW-0812">Transmembrane</keyword>
<dbReference type="PANTHER" id="PTHR42829:SF2">
    <property type="entry name" value="NADH-UBIQUINONE OXIDOREDUCTASE CHAIN 5"/>
    <property type="match status" value="1"/>
</dbReference>
<dbReference type="GO" id="GO:0016020">
    <property type="term" value="C:membrane"/>
    <property type="evidence" value="ECO:0007669"/>
    <property type="project" value="UniProtKB-SubCell"/>
</dbReference>
<gene>
    <name evidence="8" type="ORF">HGMM_F25B04C14</name>
</gene>
<accession>H5SGI5</accession>
<feature type="transmembrane region" description="Helical" evidence="6">
    <location>
        <begin position="313"/>
        <end position="331"/>
    </location>
</feature>
<dbReference type="PANTHER" id="PTHR42829">
    <property type="entry name" value="NADH-UBIQUINONE OXIDOREDUCTASE CHAIN 5"/>
    <property type="match status" value="1"/>
</dbReference>
<reference evidence="8" key="2">
    <citation type="journal article" date="2012" name="PLoS ONE">
        <title>A Deeply Branching Thermophilic Bacterium with an Ancient Acetyl-CoA Pathway Dominates a Subsurface Ecosystem.</title>
        <authorList>
            <person name="Takami H."/>
            <person name="Noguchi H."/>
            <person name="Takaki Y."/>
            <person name="Uchiyama I."/>
            <person name="Toyoda A."/>
            <person name="Nishi S."/>
            <person name="Chee G.-J."/>
            <person name="Arai W."/>
            <person name="Nunoura T."/>
            <person name="Itoh T."/>
            <person name="Hattori M."/>
            <person name="Takai K."/>
        </authorList>
    </citation>
    <scope>NUCLEOTIDE SEQUENCE</scope>
</reference>
<comment type="subcellular location">
    <subcellularLocation>
        <location evidence="1">Endomembrane system</location>
        <topology evidence="1">Multi-pass membrane protein</topology>
    </subcellularLocation>
    <subcellularLocation>
        <location evidence="5">Membrane</location>
        <topology evidence="5">Multi-pass membrane protein</topology>
    </subcellularLocation>
</comment>
<dbReference type="InterPro" id="IPR001750">
    <property type="entry name" value="ND/Mrp_TM"/>
</dbReference>
<dbReference type="GO" id="GO:0003954">
    <property type="term" value="F:NADH dehydrogenase activity"/>
    <property type="evidence" value="ECO:0007669"/>
    <property type="project" value="TreeGrafter"/>
</dbReference>
<keyword evidence="3 6" id="KW-1133">Transmembrane helix</keyword>
<name>H5SGI5_9BACT</name>
<dbReference type="GO" id="GO:0012505">
    <property type="term" value="C:endomembrane system"/>
    <property type="evidence" value="ECO:0007669"/>
    <property type="project" value="UniProtKB-SubCell"/>
</dbReference>
<evidence type="ECO:0000313" key="8">
    <source>
        <dbReference type="EMBL" id="BAL55271.1"/>
    </source>
</evidence>
<feature type="transmembrane region" description="Helical" evidence="6">
    <location>
        <begin position="270"/>
        <end position="292"/>
    </location>
</feature>
<feature type="transmembrane region" description="Helical" evidence="6">
    <location>
        <begin position="28"/>
        <end position="44"/>
    </location>
</feature>
<feature type="transmembrane region" description="Helical" evidence="6">
    <location>
        <begin position="49"/>
        <end position="65"/>
    </location>
</feature>
<feature type="transmembrane region" description="Helical" evidence="6">
    <location>
        <begin position="156"/>
        <end position="176"/>
    </location>
</feature>
<feature type="domain" description="NADH:quinone oxidoreductase/Mrp antiporter transmembrane" evidence="7">
    <location>
        <begin position="131"/>
        <end position="257"/>
    </location>
</feature>
<protein>
    <recommendedName>
        <fullName evidence="7">NADH:quinone oxidoreductase/Mrp antiporter transmembrane domain-containing protein</fullName>
    </recommendedName>
</protein>
<dbReference type="AlphaFoldDB" id="H5SGI5"/>
<evidence type="ECO:0000256" key="4">
    <source>
        <dbReference type="ARBA" id="ARBA00023136"/>
    </source>
</evidence>
<reference evidence="8" key="1">
    <citation type="journal article" date="2005" name="Environ. Microbiol.">
        <title>Genetic and functional properties of uncultivated thermophilic crenarchaeotes from a subsurface gold mine as revealed by analysis of genome fragments.</title>
        <authorList>
            <person name="Nunoura T."/>
            <person name="Hirayama H."/>
            <person name="Takami H."/>
            <person name="Oida H."/>
            <person name="Nishi S."/>
            <person name="Shimamura S."/>
            <person name="Suzuki Y."/>
            <person name="Inagaki F."/>
            <person name="Takai K."/>
            <person name="Nealson K.H."/>
            <person name="Horikoshi K."/>
        </authorList>
    </citation>
    <scope>NUCLEOTIDE SEQUENCE</scope>
</reference>
<evidence type="ECO:0000256" key="2">
    <source>
        <dbReference type="ARBA" id="ARBA00022692"/>
    </source>
</evidence>
<dbReference type="EMBL" id="AP011714">
    <property type="protein sequence ID" value="BAL55271.1"/>
    <property type="molecule type" value="Genomic_DNA"/>
</dbReference>
<dbReference type="GO" id="GO:0015990">
    <property type="term" value="P:electron transport coupled proton transport"/>
    <property type="evidence" value="ECO:0007669"/>
    <property type="project" value="TreeGrafter"/>
</dbReference>
<organism evidence="8">
    <name type="scientific">uncultured Bacteroidota bacterium</name>
    <dbReference type="NCBI Taxonomy" id="152509"/>
    <lineage>
        <taxon>Bacteria</taxon>
        <taxon>Pseudomonadati</taxon>
        <taxon>Bacteroidota</taxon>
        <taxon>environmental samples</taxon>
    </lineage>
</organism>
<feature type="transmembrane region" description="Helical" evidence="6">
    <location>
        <begin position="71"/>
        <end position="91"/>
    </location>
</feature>
<evidence type="ECO:0000259" key="7">
    <source>
        <dbReference type="Pfam" id="PF00361"/>
    </source>
</evidence>
<evidence type="ECO:0000256" key="5">
    <source>
        <dbReference type="RuleBase" id="RU000320"/>
    </source>
</evidence>
<dbReference type="Pfam" id="PF00361">
    <property type="entry name" value="Proton_antipo_M"/>
    <property type="match status" value="1"/>
</dbReference>
<sequence>MGGRFVLLALAAAGASVALFWGGPLTQAAAALVAAIALYAAFYLKERHGLHAGLYLLAWVGVALFEQGTRLWVLFAGWELVSTAGWGLIAWGRGCSPRSLHAAQIALLTTRLGDVFWVAGAFSGGTFPEGLWLAAMVKAGLFPFTFWLVQAMYAPAMVSALLHSALLVALGVYLPLKEPFGGMVSQLPALWVERTGETIGTVAAIGTLLSRSDKAALAWSTGSHLAFILAGWAEPSHILGEILHHSYLKAALFLLLGLKQKGYSGLGLALLWYGSAGALVGGVQGGALRLVAEGLVAWRLGGIGRGFFRGGSLGLFPWWWGLPVAVLAGLGVRMVSFAGGGLVPLALLGLGGVWRMRLPAARIDKLPLRLMQAVEKGWLALSRQLAAFERWQVEAFAEAGRKLLAWDVSLALAETHKLTSFWRYAAQFTRKGLSQLATFAGSHSYQGALRWALLITILSGFIWKLLR</sequence>
<evidence type="ECO:0000256" key="6">
    <source>
        <dbReference type="SAM" id="Phobius"/>
    </source>
</evidence>
<feature type="transmembrane region" description="Helical" evidence="6">
    <location>
        <begin position="448"/>
        <end position="466"/>
    </location>
</feature>